<protein>
    <recommendedName>
        <fullName evidence="3">Exostosin GT47 domain-containing protein</fullName>
    </recommendedName>
</protein>
<comment type="caution">
    <text evidence="1">The sequence shown here is derived from an EMBL/GenBank/DDBJ whole genome shotgun (WGS) entry which is preliminary data.</text>
</comment>
<dbReference type="AlphaFoldDB" id="A0A918J941"/>
<keyword evidence="2" id="KW-1185">Reference proteome</keyword>
<proteinExistence type="predicted"/>
<evidence type="ECO:0000313" key="1">
    <source>
        <dbReference type="EMBL" id="GGW50560.1"/>
    </source>
</evidence>
<reference evidence="1" key="1">
    <citation type="journal article" date="2014" name="Int. J. Syst. Evol. Microbiol.">
        <title>Complete genome sequence of Corynebacterium casei LMG S-19264T (=DSM 44701T), isolated from a smear-ripened cheese.</title>
        <authorList>
            <consortium name="US DOE Joint Genome Institute (JGI-PGF)"/>
            <person name="Walter F."/>
            <person name="Albersmeier A."/>
            <person name="Kalinowski J."/>
            <person name="Ruckert C."/>
        </authorList>
    </citation>
    <scope>NUCLEOTIDE SEQUENCE</scope>
    <source>
        <strain evidence="1">KCTC 12113</strain>
    </source>
</reference>
<sequence>MKKIINGFNNVLFDDSSEYKFDQLHETKFLSEVFTSLSQLMKDEFNDYLFFILSSHDRNIIPSSAKFKTEKQKIIIVLSDESGTVPEYLSPHYYAIFKAYMQPDKILDNNIFNFSLGCVKSVPELPITPINDRDYSVFFIGNLNNSRIKFYFSLISTIIPCNWSFLNNLSRIKKLILPIKSKFDNRFPNSYIRFTNGFMHGITPIEYGQIIANSKIVLCPKGFVSSECFRHYEAMRAGCVIISEKLPETHFYQGSPIIQVNSWKEGLKRATYLLNNPKELEKLNKLTRDWWNERCSEVATAQYMQSCIYQLQAVKC</sequence>
<organism evidence="1 2">
    <name type="scientific">Arenibacter certesii</name>
    <dbReference type="NCBI Taxonomy" id="228955"/>
    <lineage>
        <taxon>Bacteria</taxon>
        <taxon>Pseudomonadati</taxon>
        <taxon>Bacteroidota</taxon>
        <taxon>Flavobacteriia</taxon>
        <taxon>Flavobacteriales</taxon>
        <taxon>Flavobacteriaceae</taxon>
        <taxon>Arenibacter</taxon>
    </lineage>
</organism>
<gene>
    <name evidence="1" type="ORF">GCM10007383_37960</name>
</gene>
<accession>A0A918J941</accession>
<reference evidence="1" key="2">
    <citation type="submission" date="2020-09" db="EMBL/GenBank/DDBJ databases">
        <authorList>
            <person name="Sun Q."/>
            <person name="Kim S."/>
        </authorList>
    </citation>
    <scope>NUCLEOTIDE SEQUENCE</scope>
    <source>
        <strain evidence="1">KCTC 12113</strain>
    </source>
</reference>
<dbReference type="RefSeq" id="WP_026814878.1">
    <property type="nucleotide sequence ID" value="NZ_BMWP01000045.1"/>
</dbReference>
<evidence type="ECO:0008006" key="3">
    <source>
        <dbReference type="Google" id="ProtNLM"/>
    </source>
</evidence>
<dbReference type="Proteomes" id="UP000634668">
    <property type="component" value="Unassembled WGS sequence"/>
</dbReference>
<evidence type="ECO:0000313" key="2">
    <source>
        <dbReference type="Proteomes" id="UP000634668"/>
    </source>
</evidence>
<dbReference type="EMBL" id="BMWP01000045">
    <property type="protein sequence ID" value="GGW50560.1"/>
    <property type="molecule type" value="Genomic_DNA"/>
</dbReference>
<name>A0A918J941_9FLAO</name>